<name>A0ACC0NFR0_RHOML</name>
<sequence length="937" mass="107666">MEEAGRITRSKTQPDRPTTSMRSQASQSPLQTGRITRSKTQPDRPATSMVSQASQSPSETRGKKRQSPKQKKVAKKCQRLTQESESEPDSPIQTQKQTQRKKQQTKKATKQESESESEPEPHSPTQTQKQCTFRSNVIGTVGLLSKLNLNNAHLDLLKQTPFWMLIDAIRKGKLVEKACMKHDKPILSIIENYDTNDSKFLIGGKKVAITRNDIKLIFGIACGNKPIGDLNKKKNDVAFATRRGIQEARIGVTIAWTYVHCMEKIEEIKDYDWAQSIAETLNTSMHKFHDKPRDATGCVVALMMMQHTRSPQSPAVQRLDEIHLTEKQQTSPLVSTSSPEQQQAMFSQSQSGETTVPSTYQLLDSINFSQGVIKEHSQMGKFCDGLLEDNDQVIIKDLHQQVQYLQNQKEILEQQNEGLQKDKDAMKNQLEEMQRERDALKEKLHKMITMSNTMLQTQEQHKSLIEKIAVLEKDIDGMKNQLLERDSLEEKLKKDRDEMEKQLLEMGKERDSLKEMVQTFKLNTAKLEKEKNENKKALTMQIQSLTTEKGQLQKYLSTTEQRQNAIIVQKDAEIQTLTNKLSLNTKLSVQPPHTKEPQKHLPAVETDSSLLTQRSEEAIHKLTQAYIDDKIEQVVHEVTQLYGTNEGKSTGDDKDDNAKQRARKPNVDDNFYYGSITKDGRKKEHIVIDETDEPQAEIKKVGDKIAPLEKKAGIVLALLPKECQKTIKKFWKLEEGCTHIWDCELDDLRIYQEDTFLGGNQESANRALDAVSSKILYNRTILFTIYGSSHYTLLELDTIDQEWRFYNSLRREERRDKYCEATANLRKNVTNYINQRCKKKIKTSAKLVDNAPQQEPGSVDCAVVVAYIIRQKLMKKPIQSNLTKQQCLQMRADIVQAFLTDPKRSWTPEIYHNRMENLRLQKYYDDQELLEEKKKQA</sequence>
<evidence type="ECO:0000313" key="1">
    <source>
        <dbReference type="EMBL" id="KAI8551442.1"/>
    </source>
</evidence>
<reference evidence="1" key="1">
    <citation type="submission" date="2022-02" db="EMBL/GenBank/DDBJ databases">
        <title>Plant Genome Project.</title>
        <authorList>
            <person name="Zhang R.-G."/>
        </authorList>
    </citation>
    <scope>NUCLEOTIDE SEQUENCE</scope>
    <source>
        <strain evidence="1">AT1</strain>
    </source>
</reference>
<keyword evidence="2" id="KW-1185">Reference proteome</keyword>
<gene>
    <name evidence="1" type="ORF">RHMOL_Rhmol06G0186000</name>
</gene>
<proteinExistence type="predicted"/>
<organism evidence="1 2">
    <name type="scientific">Rhododendron molle</name>
    <name type="common">Chinese azalea</name>
    <name type="synonym">Azalea mollis</name>
    <dbReference type="NCBI Taxonomy" id="49168"/>
    <lineage>
        <taxon>Eukaryota</taxon>
        <taxon>Viridiplantae</taxon>
        <taxon>Streptophyta</taxon>
        <taxon>Embryophyta</taxon>
        <taxon>Tracheophyta</taxon>
        <taxon>Spermatophyta</taxon>
        <taxon>Magnoliopsida</taxon>
        <taxon>eudicotyledons</taxon>
        <taxon>Gunneridae</taxon>
        <taxon>Pentapetalae</taxon>
        <taxon>asterids</taxon>
        <taxon>Ericales</taxon>
        <taxon>Ericaceae</taxon>
        <taxon>Ericoideae</taxon>
        <taxon>Rhodoreae</taxon>
        <taxon>Rhododendron</taxon>
    </lineage>
</organism>
<evidence type="ECO:0000313" key="2">
    <source>
        <dbReference type="Proteomes" id="UP001062846"/>
    </source>
</evidence>
<protein>
    <submittedName>
        <fullName evidence="1">Uncharacterized protein</fullName>
    </submittedName>
</protein>
<dbReference type="EMBL" id="CM046393">
    <property type="protein sequence ID" value="KAI8551442.1"/>
    <property type="molecule type" value="Genomic_DNA"/>
</dbReference>
<dbReference type="Proteomes" id="UP001062846">
    <property type="component" value="Chromosome 6"/>
</dbReference>
<comment type="caution">
    <text evidence="1">The sequence shown here is derived from an EMBL/GenBank/DDBJ whole genome shotgun (WGS) entry which is preliminary data.</text>
</comment>
<accession>A0ACC0NFR0</accession>